<organism evidence="2 3">
    <name type="scientific">Gossypium mustelinum</name>
    <name type="common">Cotton</name>
    <name type="synonym">Gossypium caicoense</name>
    <dbReference type="NCBI Taxonomy" id="34275"/>
    <lineage>
        <taxon>Eukaryota</taxon>
        <taxon>Viridiplantae</taxon>
        <taxon>Streptophyta</taxon>
        <taxon>Embryophyta</taxon>
        <taxon>Tracheophyta</taxon>
        <taxon>Spermatophyta</taxon>
        <taxon>Magnoliopsida</taxon>
        <taxon>eudicotyledons</taxon>
        <taxon>Gunneridae</taxon>
        <taxon>Pentapetalae</taxon>
        <taxon>rosids</taxon>
        <taxon>malvids</taxon>
        <taxon>Malvales</taxon>
        <taxon>Malvaceae</taxon>
        <taxon>Malvoideae</taxon>
        <taxon>Gossypium</taxon>
    </lineage>
</organism>
<reference evidence="2 3" key="1">
    <citation type="submission" date="2019-07" db="EMBL/GenBank/DDBJ databases">
        <title>WGS assembly of Gossypium mustelinum.</title>
        <authorList>
            <person name="Chen Z.J."/>
            <person name="Sreedasyam A."/>
            <person name="Ando A."/>
            <person name="Song Q."/>
            <person name="De L."/>
            <person name="Hulse-Kemp A."/>
            <person name="Ding M."/>
            <person name="Ye W."/>
            <person name="Kirkbride R."/>
            <person name="Jenkins J."/>
            <person name="Plott C."/>
            <person name="Lovell J."/>
            <person name="Lin Y.-M."/>
            <person name="Vaughn R."/>
            <person name="Liu B."/>
            <person name="Li W."/>
            <person name="Simpson S."/>
            <person name="Scheffler B."/>
            <person name="Saski C."/>
            <person name="Grover C."/>
            <person name="Hu G."/>
            <person name="Conover J."/>
            <person name="Carlson J."/>
            <person name="Shu S."/>
            <person name="Boston L."/>
            <person name="Williams M."/>
            <person name="Peterson D."/>
            <person name="Mcgee K."/>
            <person name="Jones D."/>
            <person name="Wendel J."/>
            <person name="Stelly D."/>
            <person name="Grimwood J."/>
            <person name="Schmutz J."/>
        </authorList>
    </citation>
    <scope>NUCLEOTIDE SEQUENCE [LARGE SCALE GENOMIC DNA]</scope>
    <source>
        <strain evidence="2">1408120.09</strain>
    </source>
</reference>
<sequence>MRNTIKFKNPFGFRPPILGGGFLGRPQCWKTEHRQTVVEACATW</sequence>
<dbReference type="AlphaFoldDB" id="A0A5D2ZSW0"/>
<protein>
    <submittedName>
        <fullName evidence="2">Uncharacterized protein</fullName>
    </submittedName>
</protein>
<evidence type="ECO:0000313" key="2">
    <source>
        <dbReference type="EMBL" id="TYJ41264.1"/>
    </source>
</evidence>
<evidence type="ECO:0000313" key="1">
    <source>
        <dbReference type="EMBL" id="TYJ23475.1"/>
    </source>
</evidence>
<gene>
    <name evidence="2" type="ORF">E1A91_A03G008300v1</name>
    <name evidence="1" type="ORF">E1A91_A08G194800v1</name>
</gene>
<proteinExistence type="predicted"/>
<keyword evidence="3" id="KW-1185">Reference proteome</keyword>
<dbReference type="EMBL" id="CM017638">
    <property type="protein sequence ID" value="TYJ41264.1"/>
    <property type="molecule type" value="Genomic_DNA"/>
</dbReference>
<accession>A0A5D2ZSW0</accession>
<name>A0A5D2ZSW0_GOSMU</name>
<evidence type="ECO:0000313" key="3">
    <source>
        <dbReference type="Proteomes" id="UP000323597"/>
    </source>
</evidence>
<dbReference type="Proteomes" id="UP000323597">
    <property type="component" value="Chromosome A03"/>
</dbReference>
<dbReference type="Proteomes" id="UP000323597">
    <property type="component" value="Chromosome A08"/>
</dbReference>
<dbReference type="EMBL" id="CM017643">
    <property type="protein sequence ID" value="TYJ23475.1"/>
    <property type="molecule type" value="Genomic_DNA"/>
</dbReference>